<dbReference type="InterPro" id="IPR015943">
    <property type="entry name" value="WD40/YVTN_repeat-like_dom_sf"/>
</dbReference>
<sequence>MDLTSHHHSLFEKPGVHSLPQLYQLGLGVYHSDKWRELSSYLRWELKHKLGLFPANQYLRFTDHTPLLLDSATDCPESFLVSPSVTVNRASLGWRLLIETSRMFQWGCLFSDESGLYVSTDSGQSATLRYRFIHPIQSVFVSNTGYVFVCSNGKLFRSANQGKSFTEVLALSSPDSYFLTNNGMTELPDGRLLIGEYGVVRHRHSWQNLAYIYYSTDRGATWQTSDFLIRDGVNKHVHLVKYSLYLNSLFLTDGDNKKQVWLNRTLTKLDQPSNNHHDDGWHRLNQTHYQQGGYLSMAELNGTVFLGSDYLGGTNFIVSTTDGERFQKQIVPDPYRRSPVMNMLTRRTNTGQTELWAVLHNSITSSTRSLLMFSSNGGHTWTRVIDYDGTRHEIKLVSASPKLIDQVHFAIITKEGNQFKQTVFRASTRRL</sequence>
<dbReference type="RefSeq" id="WP_167209739.1">
    <property type="nucleotide sequence ID" value="NZ_CP050063.1"/>
</dbReference>
<dbReference type="AlphaFoldDB" id="A0A6G9AP62"/>
<dbReference type="EMBL" id="CP050063">
    <property type="protein sequence ID" value="QIP14065.1"/>
    <property type="molecule type" value="Genomic_DNA"/>
</dbReference>
<protein>
    <submittedName>
        <fullName evidence="1">Exo-alpha-sialidase</fullName>
    </submittedName>
</protein>
<evidence type="ECO:0000313" key="2">
    <source>
        <dbReference type="Proteomes" id="UP000501802"/>
    </source>
</evidence>
<proteinExistence type="predicted"/>
<dbReference type="CDD" id="cd15482">
    <property type="entry name" value="Sialidase_non-viral"/>
    <property type="match status" value="1"/>
</dbReference>
<dbReference type="SUPFAM" id="SSF50939">
    <property type="entry name" value="Sialidases"/>
    <property type="match status" value="1"/>
</dbReference>
<keyword evidence="2" id="KW-1185">Reference proteome</keyword>
<dbReference type="KEGG" id="spib:G8759_16300"/>
<dbReference type="InterPro" id="IPR036278">
    <property type="entry name" value="Sialidase_sf"/>
</dbReference>
<accession>A0A6G9AP62</accession>
<reference evidence="1 2" key="1">
    <citation type="submission" date="2020-03" db="EMBL/GenBank/DDBJ databases">
        <authorList>
            <person name="Kim M.K."/>
        </authorList>
    </citation>
    <scope>NUCLEOTIDE SEQUENCE [LARGE SCALE GENOMIC DNA]</scope>
    <source>
        <strain evidence="1 2">BT328</strain>
    </source>
</reference>
<evidence type="ECO:0000313" key="1">
    <source>
        <dbReference type="EMBL" id="QIP14065.1"/>
    </source>
</evidence>
<dbReference type="Gene3D" id="2.130.10.10">
    <property type="entry name" value="YVTN repeat-like/Quinoprotein amine dehydrogenase"/>
    <property type="match status" value="1"/>
</dbReference>
<organism evidence="1 2">
    <name type="scientific">Spirosoma aureum</name>
    <dbReference type="NCBI Taxonomy" id="2692134"/>
    <lineage>
        <taxon>Bacteria</taxon>
        <taxon>Pseudomonadati</taxon>
        <taxon>Bacteroidota</taxon>
        <taxon>Cytophagia</taxon>
        <taxon>Cytophagales</taxon>
        <taxon>Cytophagaceae</taxon>
        <taxon>Spirosoma</taxon>
    </lineage>
</organism>
<dbReference type="Proteomes" id="UP000501802">
    <property type="component" value="Chromosome"/>
</dbReference>
<name>A0A6G9AP62_9BACT</name>
<gene>
    <name evidence="1" type="ORF">G8759_16300</name>
</gene>